<keyword evidence="2" id="KW-0472">Membrane</keyword>
<evidence type="ECO:0000256" key="1">
    <source>
        <dbReference type="SAM" id="MobiDB-lite"/>
    </source>
</evidence>
<sequence>MARTSNRGGNTNRNRNNNPSGRNQYSSGGVFDLARDRPVAAAAVAAGAAAAGLFLWTKRSQISDQLSGLSDQIGEWTENMRFGEQTGDGEAFIASGKGNKSQSEISEEALTLKSTGKKAKRPTDETVDAQTKAGAIAY</sequence>
<protein>
    <recommendedName>
        <fullName evidence="5">YtxH domain-containing protein</fullName>
    </recommendedName>
</protein>
<evidence type="ECO:0000313" key="3">
    <source>
        <dbReference type="EMBL" id="GAA3886644.1"/>
    </source>
</evidence>
<gene>
    <name evidence="3" type="ORF">GCM10022276_02120</name>
</gene>
<keyword evidence="2" id="KW-1133">Transmembrane helix</keyword>
<name>A0ABP7KVI9_9SPHN</name>
<dbReference type="EMBL" id="BAABBM010000001">
    <property type="protein sequence ID" value="GAA3886644.1"/>
    <property type="molecule type" value="Genomic_DNA"/>
</dbReference>
<evidence type="ECO:0000313" key="4">
    <source>
        <dbReference type="Proteomes" id="UP001500827"/>
    </source>
</evidence>
<keyword evidence="4" id="KW-1185">Reference proteome</keyword>
<evidence type="ECO:0008006" key="5">
    <source>
        <dbReference type="Google" id="ProtNLM"/>
    </source>
</evidence>
<dbReference type="Proteomes" id="UP001500827">
    <property type="component" value="Unassembled WGS sequence"/>
</dbReference>
<evidence type="ECO:0000256" key="2">
    <source>
        <dbReference type="SAM" id="Phobius"/>
    </source>
</evidence>
<feature type="transmembrane region" description="Helical" evidence="2">
    <location>
        <begin position="39"/>
        <end position="57"/>
    </location>
</feature>
<feature type="compositionally biased region" description="Low complexity" evidence="1">
    <location>
        <begin position="1"/>
        <end position="23"/>
    </location>
</feature>
<proteinExistence type="predicted"/>
<keyword evidence="2" id="KW-0812">Transmembrane</keyword>
<feature type="region of interest" description="Disordered" evidence="1">
    <location>
        <begin position="1"/>
        <end position="29"/>
    </location>
</feature>
<comment type="caution">
    <text evidence="3">The sequence shown here is derived from an EMBL/GenBank/DDBJ whole genome shotgun (WGS) entry which is preliminary data.</text>
</comment>
<reference evidence="4" key="1">
    <citation type="journal article" date="2019" name="Int. J. Syst. Evol. Microbiol.">
        <title>The Global Catalogue of Microorganisms (GCM) 10K type strain sequencing project: providing services to taxonomists for standard genome sequencing and annotation.</title>
        <authorList>
            <consortium name="The Broad Institute Genomics Platform"/>
            <consortium name="The Broad Institute Genome Sequencing Center for Infectious Disease"/>
            <person name="Wu L."/>
            <person name="Ma J."/>
        </authorList>
    </citation>
    <scope>NUCLEOTIDE SEQUENCE [LARGE SCALE GENOMIC DNA]</scope>
    <source>
        <strain evidence="4">JCM 17543</strain>
    </source>
</reference>
<organism evidence="3 4">
    <name type="scientific">Sphingomonas limnosediminicola</name>
    <dbReference type="NCBI Taxonomy" id="940133"/>
    <lineage>
        <taxon>Bacteria</taxon>
        <taxon>Pseudomonadati</taxon>
        <taxon>Pseudomonadota</taxon>
        <taxon>Alphaproteobacteria</taxon>
        <taxon>Sphingomonadales</taxon>
        <taxon>Sphingomonadaceae</taxon>
        <taxon>Sphingomonas</taxon>
    </lineage>
</organism>
<accession>A0ABP7KVI9</accession>
<feature type="region of interest" description="Disordered" evidence="1">
    <location>
        <begin position="112"/>
        <end position="138"/>
    </location>
</feature>
<dbReference type="RefSeq" id="WP_344697842.1">
    <property type="nucleotide sequence ID" value="NZ_BAABBM010000001.1"/>
</dbReference>